<dbReference type="EMBL" id="LVJE01000017">
    <property type="protein sequence ID" value="OAB27382.1"/>
    <property type="molecule type" value="Genomic_DNA"/>
</dbReference>
<dbReference type="AlphaFoldDB" id="A0A167WH20"/>
<reference evidence="1 2" key="1">
    <citation type="submission" date="2016-03" db="EMBL/GenBank/DDBJ databases">
        <title>Draft genome sequence of Flavobacterium fryxellicola DSM 16209.</title>
        <authorList>
            <person name="Shin S.-K."/>
            <person name="Yi H."/>
        </authorList>
    </citation>
    <scope>NUCLEOTIDE SEQUENCE [LARGE SCALE GENOMIC DNA]</scope>
    <source>
        <strain evidence="1 2">DSM 16209</strain>
    </source>
</reference>
<sequence>MLNSVGAVCKTALPIVVYQRDRGSTWKRKKLKILQEKLQVKVLEKVEKKPFLPKCPCCKTGNLHRIAVFDQRGPPACYLGISQRSAPCKK</sequence>
<name>A0A167WH20_9FLAO</name>
<keyword evidence="2" id="KW-1185">Reference proteome</keyword>
<organism evidence="1 2">
    <name type="scientific">Flavobacterium fryxellicola</name>
    <dbReference type="NCBI Taxonomy" id="249352"/>
    <lineage>
        <taxon>Bacteria</taxon>
        <taxon>Pseudomonadati</taxon>
        <taxon>Bacteroidota</taxon>
        <taxon>Flavobacteriia</taxon>
        <taxon>Flavobacteriales</taxon>
        <taxon>Flavobacteriaceae</taxon>
        <taxon>Flavobacterium</taxon>
    </lineage>
</organism>
<accession>A0A167WH20</accession>
<protein>
    <submittedName>
        <fullName evidence="1">Uncharacterized protein</fullName>
    </submittedName>
</protein>
<evidence type="ECO:0000313" key="1">
    <source>
        <dbReference type="EMBL" id="OAB27382.1"/>
    </source>
</evidence>
<comment type="caution">
    <text evidence="1">The sequence shown here is derived from an EMBL/GenBank/DDBJ whole genome shotgun (WGS) entry which is preliminary data.</text>
</comment>
<gene>
    <name evidence="1" type="ORF">FBFR_11145</name>
</gene>
<dbReference type="STRING" id="249352.SAMN05444395_1153"/>
<proteinExistence type="predicted"/>
<dbReference type="Proteomes" id="UP000077164">
    <property type="component" value="Unassembled WGS sequence"/>
</dbReference>
<evidence type="ECO:0000313" key="2">
    <source>
        <dbReference type="Proteomes" id="UP000077164"/>
    </source>
</evidence>